<sequence length="213" mass="24197">MLTPDEENNLCPTVSGILMASEEPHQYITNAFIQAVAYRSTERNAAYQLDARDITGPLNVQVTEAYRFVEKNMTVKAIKTPGRIDLPQYALQAVFEALVNAVAHRDYSIQNSKIRLHMFSDRLEIFSPGHLPNTITIESLHLRQASRNELTNSLLARCPIMIENYTGKRHFFMDKRGEGVPIILSESKKNSGILPEYKLIDNTELMLTIFGRK</sequence>
<dbReference type="Proteomes" id="UP000189670">
    <property type="component" value="Unassembled WGS sequence"/>
</dbReference>
<evidence type="ECO:0000313" key="2">
    <source>
        <dbReference type="Proteomes" id="UP000189670"/>
    </source>
</evidence>
<dbReference type="Gene3D" id="3.30.565.60">
    <property type="match status" value="1"/>
</dbReference>
<dbReference type="AlphaFoldDB" id="A0A1V1P4K1"/>
<dbReference type="EMBL" id="ATBP01000547">
    <property type="protein sequence ID" value="ETR69832.1"/>
    <property type="molecule type" value="Genomic_DNA"/>
</dbReference>
<proteinExistence type="predicted"/>
<dbReference type="InterPro" id="IPR038475">
    <property type="entry name" value="RecG_C_sf"/>
</dbReference>
<name>A0A1V1P4K1_9BACT</name>
<protein>
    <submittedName>
        <fullName evidence="1">Transcriptional regulator</fullName>
    </submittedName>
</protein>
<dbReference type="PANTHER" id="PTHR30595:SF6">
    <property type="entry name" value="SCHLAFEN ALBA-2 DOMAIN-CONTAINING PROTEIN"/>
    <property type="match status" value="1"/>
</dbReference>
<dbReference type="PANTHER" id="PTHR30595">
    <property type="entry name" value="GLPR-RELATED TRANSCRIPTIONAL REPRESSOR"/>
    <property type="match status" value="1"/>
</dbReference>
<evidence type="ECO:0000313" key="1">
    <source>
        <dbReference type="EMBL" id="ETR69832.1"/>
    </source>
</evidence>
<gene>
    <name evidence="1" type="ORF">OMM_03668</name>
</gene>
<organism evidence="1 2">
    <name type="scientific">Candidatus Magnetoglobus multicellularis str. Araruama</name>
    <dbReference type="NCBI Taxonomy" id="890399"/>
    <lineage>
        <taxon>Bacteria</taxon>
        <taxon>Pseudomonadati</taxon>
        <taxon>Thermodesulfobacteriota</taxon>
        <taxon>Desulfobacteria</taxon>
        <taxon>Desulfobacterales</taxon>
        <taxon>Desulfobacteraceae</taxon>
        <taxon>Candidatus Magnetoglobus</taxon>
    </lineage>
</organism>
<comment type="caution">
    <text evidence="1">The sequence shown here is derived from an EMBL/GenBank/DDBJ whole genome shotgun (WGS) entry which is preliminary data.</text>
</comment>
<accession>A0A1V1P4K1</accession>
<dbReference type="Pfam" id="PF13749">
    <property type="entry name" value="HATPase_c_4"/>
    <property type="match status" value="1"/>
</dbReference>
<reference evidence="2" key="1">
    <citation type="submission" date="2012-11" db="EMBL/GenBank/DDBJ databases">
        <authorList>
            <person name="Lucero-Rivera Y.E."/>
            <person name="Tovar-Ramirez D."/>
        </authorList>
    </citation>
    <scope>NUCLEOTIDE SEQUENCE [LARGE SCALE GENOMIC DNA]</scope>
    <source>
        <strain evidence="2">Araruama</strain>
    </source>
</reference>